<feature type="transmembrane region" description="Helical" evidence="1">
    <location>
        <begin position="236"/>
        <end position="257"/>
    </location>
</feature>
<keyword evidence="1" id="KW-1133">Transmembrane helix</keyword>
<name>A0A644SYK1_9ZZZZ</name>
<dbReference type="GO" id="GO:0080120">
    <property type="term" value="P:CAAX-box protein maturation"/>
    <property type="evidence" value="ECO:0007669"/>
    <property type="project" value="UniProtKB-ARBA"/>
</dbReference>
<keyword evidence="1" id="KW-0472">Membrane</keyword>
<dbReference type="InterPro" id="IPR003675">
    <property type="entry name" value="Rce1/LyrA-like_dom"/>
</dbReference>
<feature type="transmembrane region" description="Helical" evidence="1">
    <location>
        <begin position="141"/>
        <end position="166"/>
    </location>
</feature>
<gene>
    <name evidence="3" type="ORF">SDC9_05333</name>
</gene>
<sequence length="259" mass="28425">MGPQRSAWRKPLLYIAVASLSCILFFHLTSLDAGAARSLPILGALPGDLPGYWMRFILSFSLLGIVPALAALLFRERPAALGLSLKVPLLKKPWFWLLVPLAAGIGALGALSPDLAAYYPYSRDLIQRVRETGFSSFFLHFAAYAILYYLPWEFFFRGFLLLPFAFQAEPILSPASKKPTAEKSLPSAMAALVFFQTIPSTMLHFGHPLSELLSAIPAGIFFGFLAWKTKSIFPGFFLHAAIGFGTDLFIVLSQAGYLG</sequence>
<dbReference type="AlphaFoldDB" id="A0A644SYK1"/>
<feature type="transmembrane region" description="Helical" evidence="1">
    <location>
        <begin position="212"/>
        <end position="229"/>
    </location>
</feature>
<dbReference type="EMBL" id="VSSQ01000010">
    <property type="protein sequence ID" value="MPL59778.1"/>
    <property type="molecule type" value="Genomic_DNA"/>
</dbReference>
<feature type="transmembrane region" description="Helical" evidence="1">
    <location>
        <begin position="12"/>
        <end position="31"/>
    </location>
</feature>
<reference evidence="3" key="1">
    <citation type="submission" date="2019-08" db="EMBL/GenBank/DDBJ databases">
        <authorList>
            <person name="Kucharzyk K."/>
            <person name="Murdoch R.W."/>
            <person name="Higgins S."/>
            <person name="Loffler F."/>
        </authorList>
    </citation>
    <scope>NUCLEOTIDE SEQUENCE</scope>
</reference>
<evidence type="ECO:0000313" key="3">
    <source>
        <dbReference type="EMBL" id="MPL59778.1"/>
    </source>
</evidence>
<dbReference type="PROSITE" id="PS51257">
    <property type="entry name" value="PROKAR_LIPOPROTEIN"/>
    <property type="match status" value="1"/>
</dbReference>
<protein>
    <recommendedName>
        <fullName evidence="2">CAAX prenyl protease 2/Lysostaphin resistance protein A-like domain-containing protein</fullName>
    </recommendedName>
</protein>
<comment type="caution">
    <text evidence="3">The sequence shown here is derived from an EMBL/GenBank/DDBJ whole genome shotgun (WGS) entry which is preliminary data.</text>
</comment>
<feature type="transmembrane region" description="Helical" evidence="1">
    <location>
        <begin position="95"/>
        <end position="121"/>
    </location>
</feature>
<organism evidence="3">
    <name type="scientific">bioreactor metagenome</name>
    <dbReference type="NCBI Taxonomy" id="1076179"/>
    <lineage>
        <taxon>unclassified sequences</taxon>
        <taxon>metagenomes</taxon>
        <taxon>ecological metagenomes</taxon>
    </lineage>
</organism>
<feature type="domain" description="CAAX prenyl protease 2/Lysostaphin resistance protein A-like" evidence="2">
    <location>
        <begin position="136"/>
        <end position="242"/>
    </location>
</feature>
<keyword evidence="1" id="KW-0812">Transmembrane</keyword>
<accession>A0A644SYK1</accession>
<proteinExistence type="predicted"/>
<dbReference type="Pfam" id="PF02517">
    <property type="entry name" value="Rce1-like"/>
    <property type="match status" value="1"/>
</dbReference>
<evidence type="ECO:0000259" key="2">
    <source>
        <dbReference type="Pfam" id="PF02517"/>
    </source>
</evidence>
<evidence type="ECO:0000256" key="1">
    <source>
        <dbReference type="SAM" id="Phobius"/>
    </source>
</evidence>
<dbReference type="GO" id="GO:0004175">
    <property type="term" value="F:endopeptidase activity"/>
    <property type="evidence" value="ECO:0007669"/>
    <property type="project" value="UniProtKB-ARBA"/>
</dbReference>
<feature type="transmembrane region" description="Helical" evidence="1">
    <location>
        <begin position="51"/>
        <end position="74"/>
    </location>
</feature>